<dbReference type="GO" id="GO:0003677">
    <property type="term" value="F:DNA binding"/>
    <property type="evidence" value="ECO:0007669"/>
    <property type="project" value="UniProtKB-KW"/>
</dbReference>
<feature type="domain" description="RNA polymerase sigma factor 70 region 4 type 2" evidence="7">
    <location>
        <begin position="129"/>
        <end position="179"/>
    </location>
</feature>
<dbReference type="STRING" id="69395.AQ619_07030"/>
<dbReference type="Pfam" id="PF04542">
    <property type="entry name" value="Sigma70_r2"/>
    <property type="match status" value="1"/>
</dbReference>
<evidence type="ECO:0000313" key="8">
    <source>
        <dbReference type="EMBL" id="ALL13122.1"/>
    </source>
</evidence>
<feature type="domain" description="RNA polymerase sigma-70 region 2" evidence="6">
    <location>
        <begin position="35"/>
        <end position="100"/>
    </location>
</feature>
<dbReference type="KEGG" id="chq:AQ619_07030"/>
<evidence type="ECO:0000256" key="3">
    <source>
        <dbReference type="ARBA" id="ARBA00023082"/>
    </source>
</evidence>
<evidence type="ECO:0000256" key="4">
    <source>
        <dbReference type="ARBA" id="ARBA00023125"/>
    </source>
</evidence>
<dbReference type="InterPro" id="IPR013249">
    <property type="entry name" value="RNA_pol_sigma70_r4_t2"/>
</dbReference>
<accession>A0A0N7JHD9</accession>
<dbReference type="InterPro" id="IPR014284">
    <property type="entry name" value="RNA_pol_sigma-70_dom"/>
</dbReference>
<dbReference type="InterPro" id="IPR007627">
    <property type="entry name" value="RNA_pol_sigma70_r2"/>
</dbReference>
<dbReference type="Gene3D" id="1.10.10.10">
    <property type="entry name" value="Winged helix-like DNA-binding domain superfamily/Winged helix DNA-binding domain"/>
    <property type="match status" value="1"/>
</dbReference>
<dbReference type="PANTHER" id="PTHR43133">
    <property type="entry name" value="RNA POLYMERASE ECF-TYPE SIGMA FACTO"/>
    <property type="match status" value="1"/>
</dbReference>
<dbReference type="Proteomes" id="UP000056905">
    <property type="component" value="Chromosome"/>
</dbReference>
<gene>
    <name evidence="8" type="ORF">AQ619_07030</name>
</gene>
<evidence type="ECO:0000259" key="6">
    <source>
        <dbReference type="Pfam" id="PF04542"/>
    </source>
</evidence>
<dbReference type="EMBL" id="CP013002">
    <property type="protein sequence ID" value="ALL13122.1"/>
    <property type="molecule type" value="Genomic_DNA"/>
</dbReference>
<reference evidence="8 9" key="1">
    <citation type="submission" date="2015-10" db="EMBL/GenBank/DDBJ databases">
        <title>Conservation of the essential genome among Caulobacter and Brevundimonas species.</title>
        <authorList>
            <person name="Scott D."/>
            <person name="Ely B."/>
        </authorList>
    </citation>
    <scope>NUCLEOTIDE SEQUENCE [LARGE SCALE GENOMIC DNA]</scope>
    <source>
        <strain evidence="8 9">CB4</strain>
    </source>
</reference>
<evidence type="ECO:0000256" key="2">
    <source>
        <dbReference type="ARBA" id="ARBA00023015"/>
    </source>
</evidence>
<dbReference type="SUPFAM" id="SSF88659">
    <property type="entry name" value="Sigma3 and sigma4 domains of RNA polymerase sigma factors"/>
    <property type="match status" value="1"/>
</dbReference>
<organism evidence="8 9">
    <name type="scientific">Caulobacter henricii</name>
    <dbReference type="NCBI Taxonomy" id="69395"/>
    <lineage>
        <taxon>Bacteria</taxon>
        <taxon>Pseudomonadati</taxon>
        <taxon>Pseudomonadota</taxon>
        <taxon>Alphaproteobacteria</taxon>
        <taxon>Caulobacterales</taxon>
        <taxon>Caulobacteraceae</taxon>
        <taxon>Caulobacter</taxon>
    </lineage>
</organism>
<dbReference type="InterPro" id="IPR039425">
    <property type="entry name" value="RNA_pol_sigma-70-like"/>
</dbReference>
<keyword evidence="4" id="KW-0238">DNA-binding</keyword>
<keyword evidence="3" id="KW-0731">Sigma factor</keyword>
<dbReference type="AlphaFoldDB" id="A0A0N7JHD9"/>
<comment type="similarity">
    <text evidence="1">Belongs to the sigma-70 factor family. ECF subfamily.</text>
</comment>
<keyword evidence="5" id="KW-0804">Transcription</keyword>
<dbReference type="InterPro" id="IPR013324">
    <property type="entry name" value="RNA_pol_sigma_r3/r4-like"/>
</dbReference>
<dbReference type="NCBIfam" id="TIGR02937">
    <property type="entry name" value="sigma70-ECF"/>
    <property type="match status" value="1"/>
</dbReference>
<protein>
    <submittedName>
        <fullName evidence="8">RNA polymerase subunit sigma-70</fullName>
    </submittedName>
</protein>
<evidence type="ECO:0000313" key="9">
    <source>
        <dbReference type="Proteomes" id="UP000056905"/>
    </source>
</evidence>
<dbReference type="InterPro" id="IPR013325">
    <property type="entry name" value="RNA_pol_sigma_r2"/>
</dbReference>
<proteinExistence type="inferred from homology"/>
<dbReference type="SUPFAM" id="SSF88946">
    <property type="entry name" value="Sigma2 domain of RNA polymerase sigma factors"/>
    <property type="match status" value="1"/>
</dbReference>
<dbReference type="InterPro" id="IPR036388">
    <property type="entry name" value="WH-like_DNA-bd_sf"/>
</dbReference>
<dbReference type="GO" id="GO:0006352">
    <property type="term" value="P:DNA-templated transcription initiation"/>
    <property type="evidence" value="ECO:0007669"/>
    <property type="project" value="InterPro"/>
</dbReference>
<keyword evidence="2" id="KW-0805">Transcription regulation</keyword>
<evidence type="ECO:0000256" key="1">
    <source>
        <dbReference type="ARBA" id="ARBA00010641"/>
    </source>
</evidence>
<dbReference type="PANTHER" id="PTHR43133:SF8">
    <property type="entry name" value="RNA POLYMERASE SIGMA FACTOR HI_1459-RELATED"/>
    <property type="match status" value="1"/>
</dbReference>
<sequence>MARSSSDQNDGPDRLLDGYLVISAQAGDRPAAEALARRYHRRLIAHAWRLTGDLEMARDVVQSSWVDIARGLPSLKDEAAFTSWAYQIVSRRCARSIRGLQADRVLASVLKQAGQDDVIQPSEVATPRLKAAILALPPAQRAALALFYFEDLSVGEIAIALDVPAGTIKTRLMHARRALRAVLEGEDHV</sequence>
<keyword evidence="9" id="KW-1185">Reference proteome</keyword>
<dbReference type="Gene3D" id="1.10.1740.10">
    <property type="match status" value="1"/>
</dbReference>
<name>A0A0N7JHD9_9CAUL</name>
<dbReference type="GO" id="GO:0016987">
    <property type="term" value="F:sigma factor activity"/>
    <property type="evidence" value="ECO:0007669"/>
    <property type="project" value="UniProtKB-KW"/>
</dbReference>
<evidence type="ECO:0000256" key="5">
    <source>
        <dbReference type="ARBA" id="ARBA00023163"/>
    </source>
</evidence>
<evidence type="ECO:0000259" key="7">
    <source>
        <dbReference type="Pfam" id="PF08281"/>
    </source>
</evidence>
<dbReference type="RefSeq" id="WP_062145819.1">
    <property type="nucleotide sequence ID" value="NZ_CP013002.1"/>
</dbReference>
<dbReference type="OrthoDB" id="9803470at2"/>
<dbReference type="Pfam" id="PF08281">
    <property type="entry name" value="Sigma70_r4_2"/>
    <property type="match status" value="1"/>
</dbReference>
<dbReference type="CDD" id="cd06171">
    <property type="entry name" value="Sigma70_r4"/>
    <property type="match status" value="1"/>
</dbReference>